<reference evidence="1" key="1">
    <citation type="submission" date="2016-02" db="EMBL/GenBank/DDBJ databases">
        <title>Sequence analysis of Grapevine leafroll-associated virus 1 isolates from Washington vineyards.</title>
        <authorList>
            <person name="Donda B.P."/>
            <person name="Jarugula S."/>
            <person name="Naidu R.A."/>
        </authorList>
    </citation>
    <scope>NUCLEOTIDE SEQUENCE</scope>
    <source>
        <strain evidence="1">WA-CH</strain>
    </source>
</reference>
<keyword evidence="1" id="KW-0167">Capsid protein</keyword>
<protein>
    <submittedName>
        <fullName evidence="1">Coat protein duplicate 2</fullName>
    </submittedName>
</protein>
<dbReference type="EMBL" id="KU674796">
    <property type="protein sequence ID" value="ANP22145.1"/>
    <property type="molecule type" value="Genomic_RNA"/>
</dbReference>
<proteinExistence type="predicted"/>
<evidence type="ECO:0000313" key="1">
    <source>
        <dbReference type="EMBL" id="ANP22145.1"/>
    </source>
</evidence>
<keyword evidence="1" id="KW-0946">Virion</keyword>
<sequence length="440" mass="49501">MEIVEAVDSRSAFRIYDVKRTLIPISKSMLLRSRVRFVRSGGFRTLYQVWVGRGKNTLELGVDFGGSHGAKLRPFVYYGDSYYYNERMTPTEISRDMLDYVDIEISLNLSKKRVVTAASVNGIDMPCLGYALKNGSLRFGHEIIFHVNDDDLHYLVDKSTRNKRIEGLCTESKVEVDDGDVLLGDVEMAGERSDRAYSNNKGVEPSVHVTNVRDWRTLFDVTASVTTTDVVYPTIEKEMLYYELFDKNLEDVAKVCGYSEIPNVAVAGLTMVDFEGTKNITLSVSGECAYLDKDIAKKITLALLKLPVIVDNKSACVDERLLLILIIQGAVTYGTRADFVNKGSTEVSVGYKGKSVGLDFISVRRVIIAICEGANVTNPVRRYMRWWSTATIQLIKLGIVKPNPIVAARRGLTNNNLWMSFDYILLDARYNDRKEKILLL</sequence>
<accession>A0A1P8BJC2</accession>
<name>A0A1P8BJC2_9CLOS</name>
<gene>
    <name evidence="1" type="primary">ORF7</name>
</gene>
<organism evidence="1">
    <name type="scientific">Grapevine leafroll-associated virus 1</name>
    <dbReference type="NCBI Taxonomy" id="47985"/>
    <lineage>
        <taxon>Viruses</taxon>
        <taxon>Riboviria</taxon>
        <taxon>Orthornavirae</taxon>
        <taxon>Kitrinoviricota</taxon>
        <taxon>Alsuviricetes</taxon>
        <taxon>Martellivirales</taxon>
        <taxon>Closteroviridae</taxon>
        <taxon>Ampelovirus</taxon>
        <taxon>Ampelovirus univitis</taxon>
    </lineage>
</organism>
<dbReference type="GO" id="GO:0019028">
    <property type="term" value="C:viral capsid"/>
    <property type="evidence" value="ECO:0007669"/>
    <property type="project" value="UniProtKB-KW"/>
</dbReference>